<dbReference type="Gene3D" id="1.10.630.10">
    <property type="entry name" value="Cytochrome P450"/>
    <property type="match status" value="1"/>
</dbReference>
<evidence type="ECO:0000256" key="2">
    <source>
        <dbReference type="ARBA" id="ARBA00010617"/>
    </source>
</evidence>
<evidence type="ECO:0000313" key="10">
    <source>
        <dbReference type="EMBL" id="TYK26293.1"/>
    </source>
</evidence>
<evidence type="ECO:0000256" key="1">
    <source>
        <dbReference type="ARBA" id="ARBA00001971"/>
    </source>
</evidence>
<evidence type="ECO:0000256" key="3">
    <source>
        <dbReference type="ARBA" id="ARBA00022617"/>
    </source>
</evidence>
<dbReference type="InterPro" id="IPR036396">
    <property type="entry name" value="Cyt_P450_sf"/>
</dbReference>
<evidence type="ECO:0000313" key="9">
    <source>
        <dbReference type="EMBL" id="KAA0067056.1"/>
    </source>
</evidence>
<evidence type="ECO:0000256" key="7">
    <source>
        <dbReference type="ARBA" id="ARBA00023033"/>
    </source>
</evidence>
<reference evidence="11 12" key="1">
    <citation type="submission" date="2019-08" db="EMBL/GenBank/DDBJ databases">
        <title>Draft genome sequences of two oriental melons (Cucumis melo L. var makuwa).</title>
        <authorList>
            <person name="Kwon S.-Y."/>
        </authorList>
    </citation>
    <scope>NUCLEOTIDE SEQUENCE [LARGE SCALE GENOMIC DNA]</scope>
    <source>
        <strain evidence="12">cv. Chang Bougi</strain>
        <strain evidence="11">cv. SW 3</strain>
        <tissue evidence="9">Leaf</tissue>
    </source>
</reference>
<dbReference type="EMBL" id="SSTD01003480">
    <property type="protein sequence ID" value="TYK26293.1"/>
    <property type="molecule type" value="Genomic_DNA"/>
</dbReference>
<evidence type="ECO:0000256" key="5">
    <source>
        <dbReference type="ARBA" id="ARBA00023002"/>
    </source>
</evidence>
<dbReference type="OrthoDB" id="2789670at2759"/>
<evidence type="ECO:0000313" key="11">
    <source>
        <dbReference type="Proteomes" id="UP000321393"/>
    </source>
</evidence>
<accession>A0A5A7VKT9</accession>
<protein>
    <submittedName>
        <fullName evidence="9">Isoleucine N-monooxygenase 1</fullName>
    </submittedName>
</protein>
<dbReference type="EMBL" id="SSTE01000699">
    <property type="protein sequence ID" value="KAA0067056.1"/>
    <property type="molecule type" value="Genomic_DNA"/>
</dbReference>
<gene>
    <name evidence="10" type="ORF">E5676_scaffold14G00680</name>
    <name evidence="9" type="ORF">E6C27_scaffold38G001040</name>
</gene>
<dbReference type="InterPro" id="IPR001128">
    <property type="entry name" value="Cyt_P450"/>
</dbReference>
<dbReference type="PANTHER" id="PTHR47944:SF4">
    <property type="entry name" value="OS09G0441700 PROTEIN"/>
    <property type="match status" value="1"/>
</dbReference>
<dbReference type="STRING" id="1194695.A0A5A7VKT9"/>
<dbReference type="PANTHER" id="PTHR47944">
    <property type="entry name" value="CYTOCHROME P450 98A9"/>
    <property type="match status" value="1"/>
</dbReference>
<feature type="binding site" description="axial binding residue" evidence="8">
    <location>
        <position position="459"/>
    </location>
    <ligand>
        <name>heme</name>
        <dbReference type="ChEBI" id="CHEBI:30413"/>
    </ligand>
    <ligandPart>
        <name>Fe</name>
        <dbReference type="ChEBI" id="CHEBI:18248"/>
    </ligandPart>
</feature>
<dbReference type="AlphaFoldDB" id="A0A5A7VKT9"/>
<comment type="similarity">
    <text evidence="2">Belongs to the cytochrome P450 family.</text>
</comment>
<dbReference type="SUPFAM" id="SSF48264">
    <property type="entry name" value="Cytochrome P450"/>
    <property type="match status" value="1"/>
</dbReference>
<evidence type="ECO:0000256" key="6">
    <source>
        <dbReference type="ARBA" id="ARBA00023004"/>
    </source>
</evidence>
<dbReference type="GO" id="GO:0005506">
    <property type="term" value="F:iron ion binding"/>
    <property type="evidence" value="ECO:0007669"/>
    <property type="project" value="InterPro"/>
</dbReference>
<dbReference type="PRINTS" id="PR00463">
    <property type="entry name" value="EP450I"/>
</dbReference>
<evidence type="ECO:0000256" key="8">
    <source>
        <dbReference type="PIRSR" id="PIRSR602401-1"/>
    </source>
</evidence>
<dbReference type="GO" id="GO:0020037">
    <property type="term" value="F:heme binding"/>
    <property type="evidence" value="ECO:0007669"/>
    <property type="project" value="InterPro"/>
</dbReference>
<dbReference type="Proteomes" id="UP000321947">
    <property type="component" value="Unassembled WGS sequence"/>
</dbReference>
<keyword evidence="4 8" id="KW-0479">Metal-binding</keyword>
<name>A0A5A7VKT9_CUCMM</name>
<sequence>MAITFIAIILFIFSILYAIKFSQYYHNGTPSIRRLPPGPKPWPLIGCLPAMLRNKNLPTYQWIHEVMKQFNTEIACIRLGSNTHIIPVASPELSLEFLNTHDSVFGSRSISMTAEIVSNGYLSTVLSPMGEQWKKMRKILVSQVLNPPTLHQMVGQRTDEADILLRYIFGLTRNGEAINIRSIVRHYCGTVIRRMIFSRRYYGKGREDGGPSLEEEDHNQALLSILRHVNAFSISEFIPLLKKFDLDGHEKIVKRALKVIRNNDEPIIEERVQDWRDGKKKKAEDILDILISLKNENGKSLLSIEEIKAQVTDLQLASIDNPSNAVEWALAELLNQPKIIQKAVEELDKVIGRDRLVQECDIPNLMYLTACIRESFRLHPFSPFNVPHVSNSDVFVAGYFIPRGSQVLLSRLGLGRNPRIWEDPMRFDPERHLKDGTIKFGISEPSLRFITFTRGRRGCIGTSLGTNITMMLFARLLQGFSWSLPPETPEINYYSRTDELSLPKPLHLHAVPRLSHVMYY</sequence>
<keyword evidence="6 8" id="KW-0408">Iron</keyword>
<dbReference type="GO" id="GO:0016705">
    <property type="term" value="F:oxidoreductase activity, acting on paired donors, with incorporation or reduction of molecular oxygen"/>
    <property type="evidence" value="ECO:0007669"/>
    <property type="project" value="InterPro"/>
</dbReference>
<comment type="cofactor">
    <cofactor evidence="1 8">
        <name>heme</name>
        <dbReference type="ChEBI" id="CHEBI:30413"/>
    </cofactor>
</comment>
<evidence type="ECO:0000256" key="4">
    <source>
        <dbReference type="ARBA" id="ARBA00022723"/>
    </source>
</evidence>
<proteinExistence type="inferred from homology"/>
<organism evidence="9 11">
    <name type="scientific">Cucumis melo var. makuwa</name>
    <name type="common">Oriental melon</name>
    <dbReference type="NCBI Taxonomy" id="1194695"/>
    <lineage>
        <taxon>Eukaryota</taxon>
        <taxon>Viridiplantae</taxon>
        <taxon>Streptophyta</taxon>
        <taxon>Embryophyta</taxon>
        <taxon>Tracheophyta</taxon>
        <taxon>Spermatophyta</taxon>
        <taxon>Magnoliopsida</taxon>
        <taxon>eudicotyledons</taxon>
        <taxon>Gunneridae</taxon>
        <taxon>Pentapetalae</taxon>
        <taxon>rosids</taxon>
        <taxon>fabids</taxon>
        <taxon>Cucurbitales</taxon>
        <taxon>Cucurbitaceae</taxon>
        <taxon>Benincaseae</taxon>
        <taxon>Cucumis</taxon>
    </lineage>
</organism>
<keyword evidence="7 10" id="KW-0503">Monooxygenase</keyword>
<dbReference type="InterPro" id="IPR002401">
    <property type="entry name" value="Cyt_P450_E_grp-I"/>
</dbReference>
<dbReference type="GO" id="GO:0044550">
    <property type="term" value="P:secondary metabolite biosynthetic process"/>
    <property type="evidence" value="ECO:0007669"/>
    <property type="project" value="UniProtKB-ARBA"/>
</dbReference>
<evidence type="ECO:0000313" key="12">
    <source>
        <dbReference type="Proteomes" id="UP000321947"/>
    </source>
</evidence>
<keyword evidence="3 8" id="KW-0349">Heme</keyword>
<dbReference type="GO" id="GO:0004497">
    <property type="term" value="F:monooxygenase activity"/>
    <property type="evidence" value="ECO:0007669"/>
    <property type="project" value="UniProtKB-KW"/>
</dbReference>
<dbReference type="Pfam" id="PF00067">
    <property type="entry name" value="p450"/>
    <property type="match status" value="1"/>
</dbReference>
<dbReference type="Proteomes" id="UP000321393">
    <property type="component" value="Unassembled WGS sequence"/>
</dbReference>
<comment type="caution">
    <text evidence="9">The sequence shown here is derived from an EMBL/GenBank/DDBJ whole genome shotgun (WGS) entry which is preliminary data.</text>
</comment>
<keyword evidence="5" id="KW-0560">Oxidoreductase</keyword>